<dbReference type="Proteomes" id="UP000006813">
    <property type="component" value="Unassembled WGS sequence"/>
</dbReference>
<feature type="compositionally biased region" description="Low complexity" evidence="1">
    <location>
        <begin position="1"/>
        <end position="10"/>
    </location>
</feature>
<dbReference type="EMBL" id="JH166810">
    <property type="protein sequence ID" value="EHB00076.1"/>
    <property type="molecule type" value="Genomic_DNA"/>
</dbReference>
<reference evidence="2 3" key="1">
    <citation type="journal article" date="2011" name="Nature">
        <title>Genome sequencing reveals insights into physiology and longevity of the naked mole rat.</title>
        <authorList>
            <person name="Kim E.B."/>
            <person name="Fang X."/>
            <person name="Fushan A.A."/>
            <person name="Huang Z."/>
            <person name="Lobanov A.V."/>
            <person name="Han L."/>
            <person name="Marino S.M."/>
            <person name="Sun X."/>
            <person name="Turanov A.A."/>
            <person name="Yang P."/>
            <person name="Yim S.H."/>
            <person name="Zhao X."/>
            <person name="Kasaikina M.V."/>
            <person name="Stoletzki N."/>
            <person name="Peng C."/>
            <person name="Polak P."/>
            <person name="Xiong Z."/>
            <person name="Kiezun A."/>
            <person name="Zhu Y."/>
            <person name="Chen Y."/>
            <person name="Kryukov G.V."/>
            <person name="Zhang Q."/>
            <person name="Peshkin L."/>
            <person name="Yang L."/>
            <person name="Bronson R.T."/>
            <person name="Buffenstein R."/>
            <person name="Wang B."/>
            <person name="Han C."/>
            <person name="Li Q."/>
            <person name="Chen L."/>
            <person name="Zhao W."/>
            <person name="Sunyaev S.R."/>
            <person name="Park T.J."/>
            <person name="Zhang G."/>
            <person name="Wang J."/>
            <person name="Gladyshev V.N."/>
        </authorList>
    </citation>
    <scope>NUCLEOTIDE SEQUENCE [LARGE SCALE GENOMIC DNA]</scope>
</reference>
<organism evidence="2 3">
    <name type="scientific">Heterocephalus glaber</name>
    <name type="common">Naked mole rat</name>
    <dbReference type="NCBI Taxonomy" id="10181"/>
    <lineage>
        <taxon>Eukaryota</taxon>
        <taxon>Metazoa</taxon>
        <taxon>Chordata</taxon>
        <taxon>Craniata</taxon>
        <taxon>Vertebrata</taxon>
        <taxon>Euteleostomi</taxon>
        <taxon>Mammalia</taxon>
        <taxon>Eutheria</taxon>
        <taxon>Euarchontoglires</taxon>
        <taxon>Glires</taxon>
        <taxon>Rodentia</taxon>
        <taxon>Hystricomorpha</taxon>
        <taxon>Bathyergidae</taxon>
        <taxon>Heterocephalus</taxon>
    </lineage>
</organism>
<feature type="compositionally biased region" description="Basic and acidic residues" evidence="1">
    <location>
        <begin position="60"/>
        <end position="70"/>
    </location>
</feature>
<accession>G5ASR5</accession>
<dbReference type="InParanoid" id="G5ASR5"/>
<evidence type="ECO:0000313" key="2">
    <source>
        <dbReference type="EMBL" id="EHB00076.1"/>
    </source>
</evidence>
<dbReference type="AlphaFoldDB" id="G5ASR5"/>
<gene>
    <name evidence="2" type="ORF">GW7_14806</name>
</gene>
<evidence type="ECO:0000313" key="3">
    <source>
        <dbReference type="Proteomes" id="UP000006813"/>
    </source>
</evidence>
<name>G5ASR5_HETGA</name>
<sequence length="70" mass="7683">MAGCPAARTLLRSRRRQRPDTRPTLQDSDGSFALPPTFRASERKPSASTAAVGRGKTRNFRYEDGGCGRD</sequence>
<proteinExistence type="predicted"/>
<protein>
    <submittedName>
        <fullName evidence="2">Uncharacterized protein</fullName>
    </submittedName>
</protein>
<evidence type="ECO:0000256" key="1">
    <source>
        <dbReference type="SAM" id="MobiDB-lite"/>
    </source>
</evidence>
<feature type="region of interest" description="Disordered" evidence="1">
    <location>
        <begin position="1"/>
        <end position="70"/>
    </location>
</feature>